<feature type="compositionally biased region" description="Polar residues" evidence="1">
    <location>
        <begin position="1"/>
        <end position="10"/>
    </location>
</feature>
<accession>A0A0P7XEX1</accession>
<proteinExistence type="predicted"/>
<gene>
    <name evidence="2" type="ORF">Z043_106822</name>
</gene>
<feature type="non-terminal residue" evidence="2">
    <location>
        <position position="1"/>
    </location>
</feature>
<sequence>ETFSSGTKATELQEAEYPGSARDGNIPGSVLDDVRSHSLYGSAMLCGDPCAVPETLPAPVVNGSSVQAEPLG</sequence>
<protein>
    <submittedName>
        <fullName evidence="2">Uncharacterized protein</fullName>
    </submittedName>
</protein>
<name>A0A0P7XEX1_SCLFO</name>
<dbReference type="AlphaFoldDB" id="A0A0P7XEX1"/>
<dbReference type="Proteomes" id="UP000034805">
    <property type="component" value="Unassembled WGS sequence"/>
</dbReference>
<reference evidence="2 3" key="1">
    <citation type="submission" date="2015-08" db="EMBL/GenBank/DDBJ databases">
        <title>The genome of the Asian arowana (Scleropages formosus).</title>
        <authorList>
            <person name="Tan M.H."/>
            <person name="Gan H.M."/>
            <person name="Croft L.J."/>
            <person name="Austin C.M."/>
        </authorList>
    </citation>
    <scope>NUCLEOTIDE SEQUENCE [LARGE SCALE GENOMIC DNA]</scope>
    <source>
        <strain evidence="2">Aro1</strain>
    </source>
</reference>
<organism evidence="2 3">
    <name type="scientific">Scleropages formosus</name>
    <name type="common">Asian bonytongue</name>
    <name type="synonym">Osteoglossum formosum</name>
    <dbReference type="NCBI Taxonomy" id="113540"/>
    <lineage>
        <taxon>Eukaryota</taxon>
        <taxon>Metazoa</taxon>
        <taxon>Chordata</taxon>
        <taxon>Craniata</taxon>
        <taxon>Vertebrata</taxon>
        <taxon>Euteleostomi</taxon>
        <taxon>Actinopterygii</taxon>
        <taxon>Neopterygii</taxon>
        <taxon>Teleostei</taxon>
        <taxon>Osteoglossocephala</taxon>
        <taxon>Osteoglossomorpha</taxon>
        <taxon>Osteoglossiformes</taxon>
        <taxon>Osteoglossidae</taxon>
        <taxon>Scleropages</taxon>
    </lineage>
</organism>
<evidence type="ECO:0000313" key="3">
    <source>
        <dbReference type="Proteomes" id="UP000034805"/>
    </source>
</evidence>
<feature type="region of interest" description="Disordered" evidence="1">
    <location>
        <begin position="1"/>
        <end position="29"/>
    </location>
</feature>
<evidence type="ECO:0000256" key="1">
    <source>
        <dbReference type="SAM" id="MobiDB-lite"/>
    </source>
</evidence>
<comment type="caution">
    <text evidence="2">The sequence shown here is derived from an EMBL/GenBank/DDBJ whole genome shotgun (WGS) entry which is preliminary data.</text>
</comment>
<dbReference type="EMBL" id="JARO02001923">
    <property type="protein sequence ID" value="KPP74043.1"/>
    <property type="molecule type" value="Genomic_DNA"/>
</dbReference>
<evidence type="ECO:0000313" key="2">
    <source>
        <dbReference type="EMBL" id="KPP74043.1"/>
    </source>
</evidence>